<accession>A0AAV3ZYU1</accession>
<comment type="caution">
    <text evidence="1">The sequence shown here is derived from an EMBL/GenBank/DDBJ whole genome shotgun (WGS) entry which is preliminary data.</text>
</comment>
<protein>
    <submittedName>
        <fullName evidence="1">Uncharacterized protein</fullName>
    </submittedName>
</protein>
<evidence type="ECO:0000313" key="2">
    <source>
        <dbReference type="Proteomes" id="UP000735302"/>
    </source>
</evidence>
<organism evidence="1 2">
    <name type="scientific">Plakobranchus ocellatus</name>
    <dbReference type="NCBI Taxonomy" id="259542"/>
    <lineage>
        <taxon>Eukaryota</taxon>
        <taxon>Metazoa</taxon>
        <taxon>Spiralia</taxon>
        <taxon>Lophotrochozoa</taxon>
        <taxon>Mollusca</taxon>
        <taxon>Gastropoda</taxon>
        <taxon>Heterobranchia</taxon>
        <taxon>Euthyneura</taxon>
        <taxon>Panpulmonata</taxon>
        <taxon>Sacoglossa</taxon>
        <taxon>Placobranchoidea</taxon>
        <taxon>Plakobranchidae</taxon>
        <taxon>Plakobranchus</taxon>
    </lineage>
</organism>
<gene>
    <name evidence="1" type="ORF">PoB_002606800</name>
</gene>
<reference evidence="1 2" key="1">
    <citation type="journal article" date="2021" name="Elife">
        <title>Chloroplast acquisition without the gene transfer in kleptoplastic sea slugs, Plakobranchus ocellatus.</title>
        <authorList>
            <person name="Maeda T."/>
            <person name="Takahashi S."/>
            <person name="Yoshida T."/>
            <person name="Shimamura S."/>
            <person name="Takaki Y."/>
            <person name="Nagai Y."/>
            <person name="Toyoda A."/>
            <person name="Suzuki Y."/>
            <person name="Arimoto A."/>
            <person name="Ishii H."/>
            <person name="Satoh N."/>
            <person name="Nishiyama T."/>
            <person name="Hasebe M."/>
            <person name="Maruyama T."/>
            <person name="Minagawa J."/>
            <person name="Obokata J."/>
            <person name="Shigenobu S."/>
        </authorList>
    </citation>
    <scope>NUCLEOTIDE SEQUENCE [LARGE SCALE GENOMIC DNA]</scope>
</reference>
<dbReference type="AlphaFoldDB" id="A0AAV3ZYU1"/>
<keyword evidence="2" id="KW-1185">Reference proteome</keyword>
<sequence>MAGGGLGGGKSEVRIRDQCLKVVFSHFVTTALDKSCSQASENKSLGRYVGQGMTGGEDQGWARNRHRSERTVWCWKNVYPPWENRKETTLGDKVHRQTPD</sequence>
<dbReference type="EMBL" id="BLXT01003003">
    <property type="protein sequence ID" value="GFN99562.1"/>
    <property type="molecule type" value="Genomic_DNA"/>
</dbReference>
<dbReference type="Proteomes" id="UP000735302">
    <property type="component" value="Unassembled WGS sequence"/>
</dbReference>
<name>A0AAV3ZYU1_9GAST</name>
<evidence type="ECO:0000313" key="1">
    <source>
        <dbReference type="EMBL" id="GFN99562.1"/>
    </source>
</evidence>
<proteinExistence type="predicted"/>